<evidence type="ECO:0000313" key="3">
    <source>
        <dbReference type="Proteomes" id="UP001373496"/>
    </source>
</evidence>
<comment type="caution">
    <text evidence="2">The sequence shown here is derived from an EMBL/GenBank/DDBJ whole genome shotgun (WGS) entry which is preliminary data.</text>
</comment>
<feature type="signal peptide" evidence="1">
    <location>
        <begin position="1"/>
        <end position="16"/>
    </location>
</feature>
<dbReference type="EMBL" id="JBAPLV010000061">
    <property type="protein sequence ID" value="MEI4281455.1"/>
    <property type="molecule type" value="Genomic_DNA"/>
</dbReference>
<protein>
    <submittedName>
        <fullName evidence="2">Uncharacterized protein</fullName>
    </submittedName>
</protein>
<feature type="chain" id="PRO_5045648654" evidence="1">
    <location>
        <begin position="17"/>
        <end position="140"/>
    </location>
</feature>
<dbReference type="Proteomes" id="UP001373496">
    <property type="component" value="Unassembled WGS sequence"/>
</dbReference>
<evidence type="ECO:0000313" key="2">
    <source>
        <dbReference type="EMBL" id="MEI4281455.1"/>
    </source>
</evidence>
<sequence>MVILMLIILAATGTFAPDPTATSVAAPPPTEAIAPPSSHAVTVLFTLSDSDLRQDCEGDGGYADIGPGTPVRLTNESGVVLGATSLSEGDYSGGTCTWTLTIPDVGDAQFYSIEVGDRGQITNSSSEMEASGWSFFISLG</sequence>
<evidence type="ECO:0000256" key="1">
    <source>
        <dbReference type="SAM" id="SignalP"/>
    </source>
</evidence>
<gene>
    <name evidence="2" type="ORF">UXQ13_23510</name>
</gene>
<reference evidence="2 3" key="1">
    <citation type="submission" date="2024-03" db="EMBL/GenBank/DDBJ databases">
        <title>Draft genome sequence of Klenkia terrae.</title>
        <authorList>
            <person name="Duangmal K."/>
            <person name="Chantavorakit T."/>
        </authorList>
    </citation>
    <scope>NUCLEOTIDE SEQUENCE [LARGE SCALE GENOMIC DNA]</scope>
    <source>
        <strain evidence="2 3">JCM 17786</strain>
    </source>
</reference>
<accession>A0ABU8ED34</accession>
<keyword evidence="1" id="KW-0732">Signal</keyword>
<proteinExistence type="predicted"/>
<name>A0ABU8ED34_9ACTN</name>
<keyword evidence="3" id="KW-1185">Reference proteome</keyword>
<dbReference type="RefSeq" id="WP_225234204.1">
    <property type="nucleotide sequence ID" value="NZ_JBAPLV010000061.1"/>
</dbReference>
<organism evidence="2 3">
    <name type="scientific">Klenkia terrae</name>
    <dbReference type="NCBI Taxonomy" id="1052259"/>
    <lineage>
        <taxon>Bacteria</taxon>
        <taxon>Bacillati</taxon>
        <taxon>Actinomycetota</taxon>
        <taxon>Actinomycetes</taxon>
        <taxon>Geodermatophilales</taxon>
        <taxon>Geodermatophilaceae</taxon>
        <taxon>Klenkia</taxon>
    </lineage>
</organism>